<gene>
    <name evidence="3" type="ORF">SAMN06265340_10649</name>
</gene>
<dbReference type="InterPro" id="IPR002052">
    <property type="entry name" value="DNA_methylase_N6_adenine_CS"/>
</dbReference>
<protein>
    <submittedName>
        <fullName evidence="3">16S rRNA (Guanine(966)-N(2))-methyltransferase RsmD</fullName>
    </submittedName>
</protein>
<dbReference type="RefSeq" id="WP_089323083.1">
    <property type="nucleotide sequence ID" value="NZ_FZOB01000006.1"/>
</dbReference>
<dbReference type="NCBIfam" id="TIGR00095">
    <property type="entry name" value="16S rRNA (guanine(966)-N(2))-methyltransferase RsmD"/>
    <property type="match status" value="1"/>
</dbReference>
<sequence length="193" mass="22214">MRIIGGKYKGRKLFSMPKRKDTKLLRPTTDRVKESVFSILDEYLEGVRFLDLFAGTGNVGIEALSRGAGEVVFVESDRRFCELIKKNLKTLGISPDKYRIICDDYTKALKKLASAGRKFDFIYADPPYEKGYYNRIVNLVKNFNLLDENGLLILEEPKSNPFLPNDIKWIVERRNYGTTTVTFLNFAESFSEE</sequence>
<evidence type="ECO:0000256" key="2">
    <source>
        <dbReference type="ARBA" id="ARBA00022679"/>
    </source>
</evidence>
<dbReference type="CDD" id="cd02440">
    <property type="entry name" value="AdoMet_MTases"/>
    <property type="match status" value="1"/>
</dbReference>
<keyword evidence="4" id="KW-1185">Reference proteome</keyword>
<dbReference type="GO" id="GO:0008168">
    <property type="term" value="F:methyltransferase activity"/>
    <property type="evidence" value="ECO:0007669"/>
    <property type="project" value="UniProtKB-KW"/>
</dbReference>
<dbReference type="PROSITE" id="PS00092">
    <property type="entry name" value="N6_MTASE"/>
    <property type="match status" value="1"/>
</dbReference>
<evidence type="ECO:0000256" key="1">
    <source>
        <dbReference type="ARBA" id="ARBA00022603"/>
    </source>
</evidence>
<organism evidence="3 4">
    <name type="scientific">Desulfurobacterium atlanticum</name>
    <dbReference type="NCBI Taxonomy" id="240169"/>
    <lineage>
        <taxon>Bacteria</taxon>
        <taxon>Pseudomonadati</taxon>
        <taxon>Aquificota</taxon>
        <taxon>Aquificia</taxon>
        <taxon>Desulfurobacteriales</taxon>
        <taxon>Desulfurobacteriaceae</taxon>
        <taxon>Desulfurobacterium</taxon>
    </lineage>
</organism>
<accession>A0A238Z3K2</accession>
<dbReference type="PANTHER" id="PTHR43542">
    <property type="entry name" value="METHYLTRANSFERASE"/>
    <property type="match status" value="1"/>
</dbReference>
<dbReference type="SUPFAM" id="SSF53335">
    <property type="entry name" value="S-adenosyl-L-methionine-dependent methyltransferases"/>
    <property type="match status" value="1"/>
</dbReference>
<dbReference type="Gene3D" id="3.40.50.150">
    <property type="entry name" value="Vaccinia Virus protein VP39"/>
    <property type="match status" value="1"/>
</dbReference>
<dbReference type="Proteomes" id="UP000198405">
    <property type="component" value="Unassembled WGS sequence"/>
</dbReference>
<dbReference type="GO" id="GO:0003676">
    <property type="term" value="F:nucleic acid binding"/>
    <property type="evidence" value="ECO:0007669"/>
    <property type="project" value="InterPro"/>
</dbReference>
<evidence type="ECO:0000313" key="3">
    <source>
        <dbReference type="EMBL" id="SNR78045.1"/>
    </source>
</evidence>
<dbReference type="GO" id="GO:0031167">
    <property type="term" value="P:rRNA methylation"/>
    <property type="evidence" value="ECO:0007669"/>
    <property type="project" value="InterPro"/>
</dbReference>
<dbReference type="PANTHER" id="PTHR43542:SF1">
    <property type="entry name" value="METHYLTRANSFERASE"/>
    <property type="match status" value="1"/>
</dbReference>
<dbReference type="OrthoDB" id="9803017at2"/>
<dbReference type="PIRSF" id="PIRSF004553">
    <property type="entry name" value="CHP00095"/>
    <property type="match status" value="1"/>
</dbReference>
<dbReference type="InterPro" id="IPR029063">
    <property type="entry name" value="SAM-dependent_MTases_sf"/>
</dbReference>
<dbReference type="EMBL" id="FZOB01000006">
    <property type="protein sequence ID" value="SNR78045.1"/>
    <property type="molecule type" value="Genomic_DNA"/>
</dbReference>
<keyword evidence="2 3" id="KW-0808">Transferase</keyword>
<reference evidence="4" key="1">
    <citation type="submission" date="2017-06" db="EMBL/GenBank/DDBJ databases">
        <authorList>
            <person name="Varghese N."/>
            <person name="Submissions S."/>
        </authorList>
    </citation>
    <scope>NUCLEOTIDE SEQUENCE [LARGE SCALE GENOMIC DNA]</scope>
    <source>
        <strain evidence="4">DSM 15668</strain>
    </source>
</reference>
<name>A0A238Z3K2_9BACT</name>
<dbReference type="InterPro" id="IPR004398">
    <property type="entry name" value="RNA_MeTrfase_RsmD"/>
</dbReference>
<keyword evidence="1 3" id="KW-0489">Methyltransferase</keyword>
<dbReference type="Pfam" id="PF03602">
    <property type="entry name" value="Cons_hypoth95"/>
    <property type="match status" value="1"/>
</dbReference>
<evidence type="ECO:0000313" key="4">
    <source>
        <dbReference type="Proteomes" id="UP000198405"/>
    </source>
</evidence>
<dbReference type="AlphaFoldDB" id="A0A238Z3K2"/>
<proteinExistence type="predicted"/>